<gene>
    <name evidence="2" type="ORF">GCM10007977_070030</name>
</gene>
<dbReference type="PROSITE" id="PS51257">
    <property type="entry name" value="PROKAR_LIPOPROTEIN"/>
    <property type="match status" value="1"/>
</dbReference>
<dbReference type="EMBL" id="BMPI01000041">
    <property type="protein sequence ID" value="GGM58408.1"/>
    <property type="molecule type" value="Genomic_DNA"/>
</dbReference>
<sequence>MRSAFVALVALLALAGCSFGADPDRPKASPAASASPTGLAAGLSAFGMGSYRFSVTANEGKYQGAIDPVADLLDASVAVTSDGASLKIDTVSVGGVAYTRLTGLPMPGFDGNTWYKVDRARMTRPGALGISAIEDPTGVQALVAATHDVRRDGDRYSGTVDMTRVAAWGPVNIARVLQLGEAAKAVPFEATLDGQGRLVTMKVNIPDNTVQATYSDFGARVSVTAPTGAEPLPDHLYGMLGL</sequence>
<feature type="signal peptide" evidence="1">
    <location>
        <begin position="1"/>
        <end position="20"/>
    </location>
</feature>
<keyword evidence="1" id="KW-0732">Signal</keyword>
<dbReference type="RefSeq" id="WP_190254293.1">
    <property type="nucleotide sequence ID" value="NZ_BMPI01000041.1"/>
</dbReference>
<dbReference type="AlphaFoldDB" id="A0A917U6U8"/>
<organism evidence="2 3">
    <name type="scientific">Dactylosporangium sucinum</name>
    <dbReference type="NCBI Taxonomy" id="1424081"/>
    <lineage>
        <taxon>Bacteria</taxon>
        <taxon>Bacillati</taxon>
        <taxon>Actinomycetota</taxon>
        <taxon>Actinomycetes</taxon>
        <taxon>Micromonosporales</taxon>
        <taxon>Micromonosporaceae</taxon>
        <taxon>Dactylosporangium</taxon>
    </lineage>
</organism>
<reference evidence="2" key="1">
    <citation type="journal article" date="2014" name="Int. J. Syst. Evol. Microbiol.">
        <title>Complete genome sequence of Corynebacterium casei LMG S-19264T (=DSM 44701T), isolated from a smear-ripened cheese.</title>
        <authorList>
            <consortium name="US DOE Joint Genome Institute (JGI-PGF)"/>
            <person name="Walter F."/>
            <person name="Albersmeier A."/>
            <person name="Kalinowski J."/>
            <person name="Ruckert C."/>
        </authorList>
    </citation>
    <scope>NUCLEOTIDE SEQUENCE</scope>
    <source>
        <strain evidence="2">JCM 19831</strain>
    </source>
</reference>
<evidence type="ECO:0000256" key="1">
    <source>
        <dbReference type="SAM" id="SignalP"/>
    </source>
</evidence>
<dbReference type="InterPro" id="IPR029046">
    <property type="entry name" value="LolA/LolB/LppX"/>
</dbReference>
<accession>A0A917U6U8</accession>
<proteinExistence type="predicted"/>
<evidence type="ECO:0008006" key="4">
    <source>
        <dbReference type="Google" id="ProtNLM"/>
    </source>
</evidence>
<dbReference type="SUPFAM" id="SSF89392">
    <property type="entry name" value="Prokaryotic lipoproteins and lipoprotein localization factors"/>
    <property type="match status" value="1"/>
</dbReference>
<comment type="caution">
    <text evidence="2">The sequence shown here is derived from an EMBL/GenBank/DDBJ whole genome shotgun (WGS) entry which is preliminary data.</text>
</comment>
<evidence type="ECO:0000313" key="3">
    <source>
        <dbReference type="Proteomes" id="UP000642070"/>
    </source>
</evidence>
<reference evidence="2" key="2">
    <citation type="submission" date="2020-09" db="EMBL/GenBank/DDBJ databases">
        <authorList>
            <person name="Sun Q."/>
            <person name="Ohkuma M."/>
        </authorList>
    </citation>
    <scope>NUCLEOTIDE SEQUENCE</scope>
    <source>
        <strain evidence="2">JCM 19831</strain>
    </source>
</reference>
<feature type="chain" id="PRO_5039139698" description="Lipoprotein" evidence="1">
    <location>
        <begin position="21"/>
        <end position="242"/>
    </location>
</feature>
<evidence type="ECO:0000313" key="2">
    <source>
        <dbReference type="EMBL" id="GGM58408.1"/>
    </source>
</evidence>
<name>A0A917U6U8_9ACTN</name>
<dbReference type="Gene3D" id="2.50.20.20">
    <property type="match status" value="1"/>
</dbReference>
<protein>
    <recommendedName>
        <fullName evidence="4">Lipoprotein</fullName>
    </recommendedName>
</protein>
<dbReference type="Proteomes" id="UP000642070">
    <property type="component" value="Unassembled WGS sequence"/>
</dbReference>
<keyword evidence="3" id="KW-1185">Reference proteome</keyword>